<dbReference type="PANTHER" id="PTHR37017:SF13">
    <property type="entry name" value="AB HYDROLASE-1 DOMAIN-CONTAINING PROTEIN"/>
    <property type="match status" value="1"/>
</dbReference>
<keyword evidence="3" id="KW-1185">Reference proteome</keyword>
<dbReference type="InterPro" id="IPR000073">
    <property type="entry name" value="AB_hydrolase_1"/>
</dbReference>
<accession>A0ABR3W9Z0</accession>
<dbReference type="PANTHER" id="PTHR37017">
    <property type="entry name" value="AB HYDROLASE-1 DOMAIN-CONTAINING PROTEIN-RELATED"/>
    <property type="match status" value="1"/>
</dbReference>
<evidence type="ECO:0000259" key="1">
    <source>
        <dbReference type="Pfam" id="PF12697"/>
    </source>
</evidence>
<comment type="caution">
    <text evidence="2">The sequence shown here is derived from an EMBL/GenBank/DDBJ whole genome shotgun (WGS) entry which is preliminary data.</text>
</comment>
<gene>
    <name evidence="2" type="ORF">Daus18300_010580</name>
</gene>
<proteinExistence type="predicted"/>
<dbReference type="SUPFAM" id="SSF53474">
    <property type="entry name" value="alpha/beta-Hydrolases"/>
    <property type="match status" value="1"/>
</dbReference>
<dbReference type="Pfam" id="PF12697">
    <property type="entry name" value="Abhydrolase_6"/>
    <property type="match status" value="1"/>
</dbReference>
<organism evidence="2 3">
    <name type="scientific">Diaporthe australafricana</name>
    <dbReference type="NCBI Taxonomy" id="127596"/>
    <lineage>
        <taxon>Eukaryota</taxon>
        <taxon>Fungi</taxon>
        <taxon>Dikarya</taxon>
        <taxon>Ascomycota</taxon>
        <taxon>Pezizomycotina</taxon>
        <taxon>Sordariomycetes</taxon>
        <taxon>Sordariomycetidae</taxon>
        <taxon>Diaporthales</taxon>
        <taxon>Diaporthaceae</taxon>
        <taxon>Diaporthe</taxon>
    </lineage>
</organism>
<protein>
    <recommendedName>
        <fullName evidence="1">AB hydrolase-1 domain-containing protein</fullName>
    </recommendedName>
</protein>
<sequence>MSQKPTIVIVPGAWQLISAFGPFADLLRSRGFSVEVVDMPSVGGTEKPLTGLAEDIAAVRAVVQPLVESGRELVLLTHSAGGVSGSGAVKGLNVKTRKEAGLSGGVARVIYMAAFMVPNGSSLLQMLGGKPAPWMVVEDDRITVDPSQGLQVGLGDLSPEEQEKWSKEMSHTSAALFAGTSEYEPWKDGVSCAYIYTEDDGALPYPLQQQMAAQLDPEAPKILIKANHCPFLSVPAELLAAVEKIVAA</sequence>
<name>A0ABR3W9Z0_9PEZI</name>
<evidence type="ECO:0000313" key="2">
    <source>
        <dbReference type="EMBL" id="KAL1856926.1"/>
    </source>
</evidence>
<dbReference type="EMBL" id="JAWRVE010000118">
    <property type="protein sequence ID" value="KAL1856926.1"/>
    <property type="molecule type" value="Genomic_DNA"/>
</dbReference>
<feature type="domain" description="AB hydrolase-1" evidence="1">
    <location>
        <begin position="7"/>
        <end position="240"/>
    </location>
</feature>
<dbReference type="InterPro" id="IPR029058">
    <property type="entry name" value="AB_hydrolase_fold"/>
</dbReference>
<evidence type="ECO:0000313" key="3">
    <source>
        <dbReference type="Proteomes" id="UP001583177"/>
    </source>
</evidence>
<dbReference type="InterPro" id="IPR052897">
    <property type="entry name" value="Sec-Metab_Biosynth_Hydrolase"/>
</dbReference>
<dbReference type="Gene3D" id="3.40.50.1820">
    <property type="entry name" value="alpha/beta hydrolase"/>
    <property type="match status" value="1"/>
</dbReference>
<dbReference type="Proteomes" id="UP001583177">
    <property type="component" value="Unassembled WGS sequence"/>
</dbReference>
<reference evidence="2 3" key="1">
    <citation type="journal article" date="2024" name="IMA Fungus">
        <title>IMA Genome - F19 : A genome assembly and annotation guide to empower mycologists, including annotated draft genome sequences of Ceratocystis pirilliformis, Diaporthe australafricana, Fusarium ophioides, Paecilomyces lecythidis, and Sporothrix stenoceras.</title>
        <authorList>
            <person name="Aylward J."/>
            <person name="Wilson A.M."/>
            <person name="Visagie C.M."/>
            <person name="Spraker J."/>
            <person name="Barnes I."/>
            <person name="Buitendag C."/>
            <person name="Ceriani C."/>
            <person name="Del Mar Angel L."/>
            <person name="du Plessis D."/>
            <person name="Fuchs T."/>
            <person name="Gasser K."/>
            <person name="Kramer D."/>
            <person name="Li W."/>
            <person name="Munsamy K."/>
            <person name="Piso A."/>
            <person name="Price J.L."/>
            <person name="Sonnekus B."/>
            <person name="Thomas C."/>
            <person name="van der Nest A."/>
            <person name="van Dijk A."/>
            <person name="van Heerden A."/>
            <person name="van Vuuren N."/>
            <person name="Yilmaz N."/>
            <person name="Duong T.A."/>
            <person name="van der Merwe N.A."/>
            <person name="Wingfield M.J."/>
            <person name="Wingfield B.D."/>
        </authorList>
    </citation>
    <scope>NUCLEOTIDE SEQUENCE [LARGE SCALE GENOMIC DNA]</scope>
    <source>
        <strain evidence="2 3">CMW 18300</strain>
    </source>
</reference>